<evidence type="ECO:0000313" key="1">
    <source>
        <dbReference type="EMBL" id="NYE75534.1"/>
    </source>
</evidence>
<organism evidence="1 2">
    <name type="scientific">Microlunatus parietis</name>
    <dbReference type="NCBI Taxonomy" id="682979"/>
    <lineage>
        <taxon>Bacteria</taxon>
        <taxon>Bacillati</taxon>
        <taxon>Actinomycetota</taxon>
        <taxon>Actinomycetes</taxon>
        <taxon>Propionibacteriales</taxon>
        <taxon>Propionibacteriaceae</taxon>
        <taxon>Microlunatus</taxon>
    </lineage>
</organism>
<dbReference type="EMBL" id="JACCBU010000001">
    <property type="protein sequence ID" value="NYE75534.1"/>
    <property type="molecule type" value="Genomic_DNA"/>
</dbReference>
<gene>
    <name evidence="1" type="ORF">BKA15_006863</name>
</gene>
<evidence type="ECO:0000313" key="2">
    <source>
        <dbReference type="Proteomes" id="UP000569914"/>
    </source>
</evidence>
<dbReference type="RefSeq" id="WP_179758025.1">
    <property type="nucleotide sequence ID" value="NZ_JACCBU010000001.1"/>
</dbReference>
<keyword evidence="2" id="KW-1185">Reference proteome</keyword>
<reference evidence="1 2" key="1">
    <citation type="submission" date="2020-07" db="EMBL/GenBank/DDBJ databases">
        <title>Sequencing the genomes of 1000 actinobacteria strains.</title>
        <authorList>
            <person name="Klenk H.-P."/>
        </authorList>
    </citation>
    <scope>NUCLEOTIDE SEQUENCE [LARGE SCALE GENOMIC DNA]</scope>
    <source>
        <strain evidence="1 2">DSM 22083</strain>
    </source>
</reference>
<comment type="caution">
    <text evidence="1">The sequence shown here is derived from an EMBL/GenBank/DDBJ whole genome shotgun (WGS) entry which is preliminary data.</text>
</comment>
<dbReference type="AlphaFoldDB" id="A0A7Y9IEU8"/>
<protein>
    <submittedName>
        <fullName evidence="1">Uncharacterized protein</fullName>
    </submittedName>
</protein>
<dbReference type="Proteomes" id="UP000569914">
    <property type="component" value="Unassembled WGS sequence"/>
</dbReference>
<proteinExistence type="predicted"/>
<sequence>MIMLPRADLSRLRGLFGAAQLGFVVDSMAAGQAEFEAWTDDLDCCGTGSTPSP</sequence>
<accession>A0A7Y9IEU8</accession>
<name>A0A7Y9IEU8_9ACTN</name>